<sequence length="197" mass="21641">MTDHRGHGAAEPLPKPEFSRIVSAEMVRRADLTETIEATEAERRALAERFELEGIGRLTATVRLRAVRGGQMIRVSGSLEADVVQTCVVTLDPVPAHVSESFEALFAPETMIEDEGLEIDIDPTVADEDSPEPMVNGRIDIGELTAQHLSLGLDPYPRAPGIDFEGYDEGEEEEEQPVAEPEKPNPFAVLERLKRGN</sequence>
<evidence type="ECO:0000313" key="2">
    <source>
        <dbReference type="EMBL" id="AWK86865.1"/>
    </source>
</evidence>
<evidence type="ECO:0000256" key="1">
    <source>
        <dbReference type="SAM" id="MobiDB-lite"/>
    </source>
</evidence>
<dbReference type="Proteomes" id="UP000245629">
    <property type="component" value="Chromosome 2"/>
</dbReference>
<feature type="compositionally biased region" description="Acidic residues" evidence="1">
    <location>
        <begin position="165"/>
        <end position="177"/>
    </location>
</feature>
<dbReference type="Pfam" id="PF02620">
    <property type="entry name" value="YceD"/>
    <property type="match status" value="1"/>
</dbReference>
<dbReference type="EMBL" id="CP029353">
    <property type="protein sequence ID" value="AWK86865.1"/>
    <property type="molecule type" value="Genomic_DNA"/>
</dbReference>
<keyword evidence="3" id="KW-1185">Reference proteome</keyword>
<accession>A0A2S2CR12</accession>
<proteinExistence type="predicted"/>
<name>A0A2S2CR12_9PROT</name>
<feature type="region of interest" description="Disordered" evidence="1">
    <location>
        <begin position="158"/>
        <end position="197"/>
    </location>
</feature>
<dbReference type="InterPro" id="IPR003772">
    <property type="entry name" value="YceD"/>
</dbReference>
<dbReference type="AlphaFoldDB" id="A0A2S2CR12"/>
<gene>
    <name evidence="2" type="ORF">DEW08_12055</name>
</gene>
<protein>
    <submittedName>
        <fullName evidence="2">DUF177 domain-containing protein</fullName>
    </submittedName>
</protein>
<evidence type="ECO:0000313" key="3">
    <source>
        <dbReference type="Proteomes" id="UP000245629"/>
    </source>
</evidence>
<reference evidence="3" key="1">
    <citation type="submission" date="2018-05" db="EMBL/GenBank/DDBJ databases">
        <title>Azospirillum thermophila sp. nov., a novel isolated from hot spring.</title>
        <authorList>
            <person name="Zhao Z."/>
        </authorList>
    </citation>
    <scope>NUCLEOTIDE SEQUENCE [LARGE SCALE GENOMIC DNA]</scope>
    <source>
        <strain evidence="3">CFH 70021</strain>
    </source>
</reference>
<organism evidence="2 3">
    <name type="scientific">Azospirillum thermophilum</name>
    <dbReference type="NCBI Taxonomy" id="2202148"/>
    <lineage>
        <taxon>Bacteria</taxon>
        <taxon>Pseudomonadati</taxon>
        <taxon>Pseudomonadota</taxon>
        <taxon>Alphaproteobacteria</taxon>
        <taxon>Rhodospirillales</taxon>
        <taxon>Azospirillaceae</taxon>
        <taxon>Azospirillum</taxon>
    </lineage>
</organism>
<dbReference type="KEGG" id="azz:DEW08_12055"/>
<dbReference type="RefSeq" id="WP_109327411.1">
    <property type="nucleotide sequence ID" value="NZ_CP029353.1"/>
</dbReference>
<dbReference type="OrthoDB" id="8443793at2"/>